<keyword evidence="4" id="KW-1185">Reference proteome</keyword>
<feature type="region of interest" description="Disordered" evidence="1">
    <location>
        <begin position="163"/>
        <end position="218"/>
    </location>
</feature>
<accession>A0ABR0JM66</accession>
<reference evidence="3 4" key="1">
    <citation type="submission" date="2023-08" db="EMBL/GenBank/DDBJ databases">
        <title>Black Yeasts Isolated from many extreme environments.</title>
        <authorList>
            <person name="Coleine C."/>
            <person name="Stajich J.E."/>
            <person name="Selbmann L."/>
        </authorList>
    </citation>
    <scope>NUCLEOTIDE SEQUENCE [LARGE SCALE GENOMIC DNA]</scope>
    <source>
        <strain evidence="3 4">CCFEE 6328</strain>
    </source>
</reference>
<dbReference type="EMBL" id="JAVRRF010000004">
    <property type="protein sequence ID" value="KAK5066376.1"/>
    <property type="molecule type" value="Genomic_DNA"/>
</dbReference>
<gene>
    <name evidence="3" type="ORF">LTR69_002895</name>
</gene>
<evidence type="ECO:0000256" key="1">
    <source>
        <dbReference type="SAM" id="MobiDB-lite"/>
    </source>
</evidence>
<feature type="compositionally biased region" description="Basic and acidic residues" evidence="1">
    <location>
        <begin position="171"/>
        <end position="189"/>
    </location>
</feature>
<proteinExistence type="predicted"/>
<organism evidence="3 4">
    <name type="scientific">Exophiala sideris</name>
    <dbReference type="NCBI Taxonomy" id="1016849"/>
    <lineage>
        <taxon>Eukaryota</taxon>
        <taxon>Fungi</taxon>
        <taxon>Dikarya</taxon>
        <taxon>Ascomycota</taxon>
        <taxon>Pezizomycotina</taxon>
        <taxon>Eurotiomycetes</taxon>
        <taxon>Chaetothyriomycetidae</taxon>
        <taxon>Chaetothyriales</taxon>
        <taxon>Herpotrichiellaceae</taxon>
        <taxon>Exophiala</taxon>
    </lineage>
</organism>
<sequence length="218" mass="23050">MDYIPERLVKGIRQARNAMPSPVAGNSPTSTFTLPNGKVTHAIGKLGQAGVVDDSDGGLGLATTTTSIHAEKITHLTSKLAQAGLSSSDNSSKSSSHGLATKYIIVIAVVGALVLAALSAGGVLLWRRYRRRRAYNVVSKGVDVKGKGAARDKESDMFNADMAEADGFDPNGHKLGERNFESGYDKVDTGYESTGYKDTPDLGDQGEKSGDKRSNFEA</sequence>
<evidence type="ECO:0008006" key="5">
    <source>
        <dbReference type="Google" id="ProtNLM"/>
    </source>
</evidence>
<evidence type="ECO:0000313" key="3">
    <source>
        <dbReference type="EMBL" id="KAK5066376.1"/>
    </source>
</evidence>
<keyword evidence="2" id="KW-0472">Membrane</keyword>
<evidence type="ECO:0000313" key="4">
    <source>
        <dbReference type="Proteomes" id="UP001345691"/>
    </source>
</evidence>
<name>A0ABR0JM66_9EURO</name>
<protein>
    <recommendedName>
        <fullName evidence="5">Mid2 domain-containing protein</fullName>
    </recommendedName>
</protein>
<dbReference type="Proteomes" id="UP001345691">
    <property type="component" value="Unassembled WGS sequence"/>
</dbReference>
<feature type="transmembrane region" description="Helical" evidence="2">
    <location>
        <begin position="103"/>
        <end position="126"/>
    </location>
</feature>
<comment type="caution">
    <text evidence="3">The sequence shown here is derived from an EMBL/GenBank/DDBJ whole genome shotgun (WGS) entry which is preliminary data.</text>
</comment>
<keyword evidence="2" id="KW-0812">Transmembrane</keyword>
<evidence type="ECO:0000256" key="2">
    <source>
        <dbReference type="SAM" id="Phobius"/>
    </source>
</evidence>
<feature type="compositionally biased region" description="Basic and acidic residues" evidence="1">
    <location>
        <begin position="205"/>
        <end position="218"/>
    </location>
</feature>
<keyword evidence="2" id="KW-1133">Transmembrane helix</keyword>